<feature type="transmembrane region" description="Helical" evidence="6">
    <location>
        <begin position="90"/>
        <end position="107"/>
    </location>
</feature>
<dbReference type="InterPro" id="IPR009248">
    <property type="entry name" value="SbmA_BacA"/>
</dbReference>
<protein>
    <submittedName>
        <fullName evidence="7">Peptide antibiotic transporter SbmA</fullName>
    </submittedName>
</protein>
<evidence type="ECO:0000256" key="3">
    <source>
        <dbReference type="ARBA" id="ARBA00022692"/>
    </source>
</evidence>
<dbReference type="PANTHER" id="PTHR11384">
    <property type="entry name" value="ATP-BINDING CASSETTE, SUB-FAMILY D MEMBER"/>
    <property type="match status" value="1"/>
</dbReference>
<evidence type="ECO:0000256" key="4">
    <source>
        <dbReference type="ARBA" id="ARBA00022989"/>
    </source>
</evidence>
<name>A0ABU1DKI4_9HYPH</name>
<evidence type="ECO:0000256" key="1">
    <source>
        <dbReference type="ARBA" id="ARBA00004651"/>
    </source>
</evidence>
<keyword evidence="5 6" id="KW-0472">Membrane</keyword>
<keyword evidence="2" id="KW-0813">Transport</keyword>
<evidence type="ECO:0000256" key="6">
    <source>
        <dbReference type="SAM" id="Phobius"/>
    </source>
</evidence>
<sequence length="422" mass="47799">MFQSFFPNPIKLFFGSVALWGAIAIGTWYAGGSQWGRAIGLVYPEPGSPPLIGPEVFVSGLFVWFYIYYAAAVAIFASAWMILRPHPWQAWSILGSAFILFVTYFQVQVSVALNDWYGPFYDLLQTAMAKSRPVTAWEFYAYLISVSGILAIYIAVYVSVRFFVSHYIFRWRTAMNDFYMSHWPRLRHIEGASQRVQDDTMRFATITEGLGVSFVDAVMTLIAFLPVLVKLSAPITEVPLLGSVPHPLVTIALLWSIFGTGFLAIVGIKLPGLHFRNQRVEAAYRKELVYGEDHADRAQPPTVKELFDLVRKNYFRLYFHYAYFNVARSAYLQTDNIFPYFVLVPAIVAGKITLGPFQQILNAFGQVRDSFQFLVNSWTTIVELLSIFKRLRGFEAVIYGAEPPKQDQEEPEAEVTAEGVSV</sequence>
<dbReference type="Pfam" id="PF05992">
    <property type="entry name" value="SbmA_BacA"/>
    <property type="match status" value="1"/>
</dbReference>
<organism evidence="7 8">
    <name type="scientific">Chelatococcus sambhunathii</name>
    <dbReference type="NCBI Taxonomy" id="363953"/>
    <lineage>
        <taxon>Bacteria</taxon>
        <taxon>Pseudomonadati</taxon>
        <taxon>Pseudomonadota</taxon>
        <taxon>Alphaproteobacteria</taxon>
        <taxon>Hyphomicrobiales</taxon>
        <taxon>Chelatococcaceae</taxon>
        <taxon>Chelatococcus</taxon>
    </lineage>
</organism>
<feature type="transmembrane region" description="Helical" evidence="6">
    <location>
        <begin position="61"/>
        <end position="83"/>
    </location>
</feature>
<dbReference type="RefSeq" id="WP_309394546.1">
    <property type="nucleotide sequence ID" value="NZ_JADBEO010000061.1"/>
</dbReference>
<reference evidence="7" key="1">
    <citation type="submission" date="2020-10" db="EMBL/GenBank/DDBJ databases">
        <authorList>
            <person name="Abbas A."/>
            <person name="Razzaq R."/>
            <person name="Waqas M."/>
            <person name="Abbas N."/>
            <person name="Nielsen T.K."/>
            <person name="Hansen L.H."/>
            <person name="Hussain S."/>
            <person name="Shahid M."/>
        </authorList>
    </citation>
    <scope>NUCLEOTIDE SEQUENCE</scope>
    <source>
        <strain evidence="7">S14</strain>
    </source>
</reference>
<dbReference type="InterPro" id="IPR036640">
    <property type="entry name" value="ABC1_TM_sf"/>
</dbReference>
<feature type="transmembrane region" description="Helical" evidence="6">
    <location>
        <begin position="12"/>
        <end position="31"/>
    </location>
</feature>
<feature type="transmembrane region" description="Helical" evidence="6">
    <location>
        <begin position="210"/>
        <end position="229"/>
    </location>
</feature>
<evidence type="ECO:0000313" key="8">
    <source>
        <dbReference type="Proteomes" id="UP001181622"/>
    </source>
</evidence>
<dbReference type="InterPro" id="IPR050835">
    <property type="entry name" value="ABC_transporter_sub-D"/>
</dbReference>
<comment type="subcellular location">
    <subcellularLocation>
        <location evidence="1">Cell membrane</location>
        <topology evidence="1">Multi-pass membrane protein</topology>
    </subcellularLocation>
</comment>
<keyword evidence="8" id="KW-1185">Reference proteome</keyword>
<accession>A0ABU1DKI4</accession>
<dbReference type="PANTHER" id="PTHR11384:SF59">
    <property type="entry name" value="LYSOSOMAL COBALAMIN TRANSPORTER ABCD4"/>
    <property type="match status" value="1"/>
</dbReference>
<dbReference type="Proteomes" id="UP001181622">
    <property type="component" value="Unassembled WGS sequence"/>
</dbReference>
<evidence type="ECO:0000256" key="2">
    <source>
        <dbReference type="ARBA" id="ARBA00022448"/>
    </source>
</evidence>
<comment type="caution">
    <text evidence="7">The sequence shown here is derived from an EMBL/GenBank/DDBJ whole genome shotgun (WGS) entry which is preliminary data.</text>
</comment>
<feature type="transmembrane region" description="Helical" evidence="6">
    <location>
        <begin position="139"/>
        <end position="164"/>
    </location>
</feature>
<keyword evidence="4 6" id="KW-1133">Transmembrane helix</keyword>
<evidence type="ECO:0000256" key="5">
    <source>
        <dbReference type="ARBA" id="ARBA00023136"/>
    </source>
</evidence>
<dbReference type="EMBL" id="JADBEO010000061">
    <property type="protein sequence ID" value="MDR4308633.1"/>
    <property type="molecule type" value="Genomic_DNA"/>
</dbReference>
<dbReference type="SUPFAM" id="SSF90123">
    <property type="entry name" value="ABC transporter transmembrane region"/>
    <property type="match status" value="1"/>
</dbReference>
<gene>
    <name evidence="7" type="primary">sbmA</name>
    <name evidence="7" type="ORF">IHQ68_18590</name>
</gene>
<feature type="transmembrane region" description="Helical" evidence="6">
    <location>
        <begin position="249"/>
        <end position="270"/>
    </location>
</feature>
<dbReference type="NCBIfam" id="NF008306">
    <property type="entry name" value="PRK11098.1"/>
    <property type="match status" value="1"/>
</dbReference>
<keyword evidence="3 6" id="KW-0812">Transmembrane</keyword>
<proteinExistence type="predicted"/>
<dbReference type="NCBIfam" id="NF009036">
    <property type="entry name" value="PRK12369.1"/>
    <property type="match status" value="1"/>
</dbReference>
<evidence type="ECO:0000313" key="7">
    <source>
        <dbReference type="EMBL" id="MDR4308633.1"/>
    </source>
</evidence>